<feature type="non-terminal residue" evidence="1">
    <location>
        <position position="1"/>
    </location>
</feature>
<dbReference type="EMBL" id="JAMKFB020000025">
    <property type="protein sequence ID" value="KAL0154630.1"/>
    <property type="molecule type" value="Genomic_DNA"/>
</dbReference>
<dbReference type="Proteomes" id="UP001529510">
    <property type="component" value="Unassembled WGS sequence"/>
</dbReference>
<accession>A0ABD0MYL5</accession>
<feature type="non-terminal residue" evidence="1">
    <location>
        <position position="57"/>
    </location>
</feature>
<proteinExistence type="predicted"/>
<reference evidence="1 2" key="1">
    <citation type="submission" date="2024-05" db="EMBL/GenBank/DDBJ databases">
        <title>Genome sequencing and assembly of Indian major carp, Cirrhinus mrigala (Hamilton, 1822).</title>
        <authorList>
            <person name="Mohindra V."/>
            <person name="Chowdhury L.M."/>
            <person name="Lal K."/>
            <person name="Jena J.K."/>
        </authorList>
    </citation>
    <scope>NUCLEOTIDE SEQUENCE [LARGE SCALE GENOMIC DNA]</scope>
    <source>
        <strain evidence="1">CM1030</strain>
        <tissue evidence="1">Blood</tissue>
    </source>
</reference>
<dbReference type="AlphaFoldDB" id="A0ABD0MYL5"/>
<evidence type="ECO:0000313" key="1">
    <source>
        <dbReference type="EMBL" id="KAL0154630.1"/>
    </source>
</evidence>
<sequence length="57" mass="6319">EEYLRKMPRGEWPRVIVVADGSCGDSCSVLGISADYIVESCRAYGANATIERPDQRQ</sequence>
<protein>
    <submittedName>
        <fullName evidence="1">Uncharacterized protein</fullName>
    </submittedName>
</protein>
<gene>
    <name evidence="1" type="ORF">M9458_048893</name>
</gene>
<comment type="caution">
    <text evidence="1">The sequence shown here is derived from an EMBL/GenBank/DDBJ whole genome shotgun (WGS) entry which is preliminary data.</text>
</comment>
<name>A0ABD0MYL5_CIRMR</name>
<keyword evidence="2" id="KW-1185">Reference proteome</keyword>
<organism evidence="1 2">
    <name type="scientific">Cirrhinus mrigala</name>
    <name type="common">Mrigala</name>
    <dbReference type="NCBI Taxonomy" id="683832"/>
    <lineage>
        <taxon>Eukaryota</taxon>
        <taxon>Metazoa</taxon>
        <taxon>Chordata</taxon>
        <taxon>Craniata</taxon>
        <taxon>Vertebrata</taxon>
        <taxon>Euteleostomi</taxon>
        <taxon>Actinopterygii</taxon>
        <taxon>Neopterygii</taxon>
        <taxon>Teleostei</taxon>
        <taxon>Ostariophysi</taxon>
        <taxon>Cypriniformes</taxon>
        <taxon>Cyprinidae</taxon>
        <taxon>Labeoninae</taxon>
        <taxon>Labeonini</taxon>
        <taxon>Cirrhinus</taxon>
    </lineage>
</organism>
<evidence type="ECO:0000313" key="2">
    <source>
        <dbReference type="Proteomes" id="UP001529510"/>
    </source>
</evidence>